<dbReference type="PANTHER" id="PTHR34980:SF2">
    <property type="entry name" value="INNER MEMBRANE PROTEIN YHAH-RELATED"/>
    <property type="match status" value="1"/>
</dbReference>
<feature type="transmembrane region" description="Helical" evidence="1">
    <location>
        <begin position="76"/>
        <end position="96"/>
    </location>
</feature>
<evidence type="ECO:0000313" key="2">
    <source>
        <dbReference type="EMBL" id="XBM01844.1"/>
    </source>
</evidence>
<keyword evidence="1" id="KW-0472">Membrane</keyword>
<dbReference type="KEGG" id="cmav:ABHF33_06130"/>
<protein>
    <submittedName>
        <fullName evidence="2">DUF805 domain-containing protein</fullName>
    </submittedName>
</protein>
<gene>
    <name evidence="2" type="ORF">ABHF33_06130</name>
</gene>
<dbReference type="PANTHER" id="PTHR34980">
    <property type="entry name" value="INNER MEMBRANE PROTEIN-RELATED-RELATED"/>
    <property type="match status" value="1"/>
</dbReference>
<keyword evidence="1" id="KW-1133">Transmembrane helix</keyword>
<dbReference type="GO" id="GO:0005886">
    <property type="term" value="C:plasma membrane"/>
    <property type="evidence" value="ECO:0007669"/>
    <property type="project" value="TreeGrafter"/>
</dbReference>
<dbReference type="RefSeq" id="WP_348946083.1">
    <property type="nucleotide sequence ID" value="NZ_CP157355.1"/>
</dbReference>
<reference evidence="2" key="1">
    <citation type="submission" date="2024-05" db="EMBL/GenBank/DDBJ databases">
        <authorList>
            <person name="Yang L."/>
            <person name="Pan L."/>
        </authorList>
    </citation>
    <scope>NUCLEOTIDE SEQUENCE</scope>
    <source>
        <strain evidence="2">FCG-7</strain>
    </source>
</reference>
<accession>A0AAU7FE93</accession>
<dbReference type="AlphaFoldDB" id="A0AAU7FE93"/>
<proteinExistence type="predicted"/>
<evidence type="ECO:0000256" key="1">
    <source>
        <dbReference type="SAM" id="Phobius"/>
    </source>
</evidence>
<name>A0AAU7FE93_9NEIS</name>
<organism evidence="2">
    <name type="scientific">Chitinibacter mangrovi</name>
    <dbReference type="NCBI Taxonomy" id="3153927"/>
    <lineage>
        <taxon>Bacteria</taxon>
        <taxon>Pseudomonadati</taxon>
        <taxon>Pseudomonadota</taxon>
        <taxon>Betaproteobacteria</taxon>
        <taxon>Neisseriales</taxon>
        <taxon>Chitinibacteraceae</taxon>
        <taxon>Chitinibacter</taxon>
    </lineage>
</organism>
<keyword evidence="1" id="KW-0812">Transmembrane</keyword>
<dbReference type="Pfam" id="PF05656">
    <property type="entry name" value="DUF805"/>
    <property type="match status" value="1"/>
</dbReference>
<dbReference type="InterPro" id="IPR008523">
    <property type="entry name" value="DUF805"/>
</dbReference>
<dbReference type="EMBL" id="CP157355">
    <property type="protein sequence ID" value="XBM01844.1"/>
    <property type="molecule type" value="Genomic_DNA"/>
</dbReference>
<feature type="transmembrane region" description="Helical" evidence="1">
    <location>
        <begin position="26"/>
        <end position="55"/>
    </location>
</feature>
<sequence>MTFQESIQTCFKKYADFNGRASRAEYWWFALFIFLVSVVLGIAGAGLVSGLFSLATLVPSLAAGVRRLHDLGKSGWFLLLSLIPVIGALVLLYWFIQPSSDSNQYGEPAEGIAQA</sequence>